<feature type="domain" description="C2H2-type" evidence="7">
    <location>
        <begin position="139"/>
        <end position="166"/>
    </location>
</feature>
<sequence length="789" mass="90591">MDITCSVCHQKFQNEMVFTNHFVTKHTAITLVPQEITSNSQCQIIDKSEKIVATSPDAGLLPSRKPKLCEICGFRSSKPSLYASHILTHIGAMPYFCQYCTFSTISRFHLQEHMSCHKIVIQNRIRNGWKTYKSKLNMHECECCTAVFANWIDLTEHYMQHLKKMPFKCNICRFLFSERKDYIIHSHLHKIVLVCGICHIVFNSRADYFDHVLSHNTSKMFRKFDRVHFLKRAMDSGHTSPQIIFCDGNNSAKKNFNQQSKDFSHKYVCTNDNSSTNSTNRKDMSKASINTKPLPDDRLVHKINATNLYVLKNGVYEITDVASLCNKKDSGNKSVLNLMEFQKELNESCNKVVGKTFKVMPLDKSNENAIVPSKNCDASSKLKELSVSLIRLPRSVQGMESYRAFCSQLDRGQMVEENCRKSDYLTSNDKSKNCNLQMSLCKTLNEIPSLQKSSNVKKVCLQNNDLIHDWNSVLQEDGCINVSGDVNKKKKKSVKATNFKSFDELGETTESCESTSDYEEDSFEKFLIETRDEIQHNNLDMCSSFNNQQKHSYVTDNLDNNTQIHNCKQAFVLAAKLPEYVHDMSSFKRFSRISKQRKKLHDKSSKSQNTSNFDQMQTSVSSKRDRIKSKLRTANAILNILNLKRKCVKVKNNSSPDNHLNTENSVTVSNKITRKFNFLPESISACQFKNNCETYSKQSLKSSHQKSTTKKKLLHVSKCKKLFVELHRLPDIVCEKYRKQKPLMISNIYPLLEGQKSLSSGKRLYSDAVLYEHNYCVSSKHVKTKLSNS</sequence>
<accession>A0A8X6NPJ5</accession>
<dbReference type="InterPro" id="IPR001370">
    <property type="entry name" value="BIR_rpt"/>
</dbReference>
<dbReference type="InterPro" id="IPR036236">
    <property type="entry name" value="Znf_C2H2_sf"/>
</dbReference>
<dbReference type="PROSITE" id="PS50143">
    <property type="entry name" value="BIR_REPEAT_2"/>
    <property type="match status" value="1"/>
</dbReference>
<evidence type="ECO:0000313" key="9">
    <source>
        <dbReference type="Proteomes" id="UP000887013"/>
    </source>
</evidence>
<dbReference type="PANTHER" id="PTHR24379:SF121">
    <property type="entry name" value="C2H2-TYPE DOMAIN-CONTAINING PROTEIN"/>
    <property type="match status" value="1"/>
</dbReference>
<dbReference type="SUPFAM" id="SSF57667">
    <property type="entry name" value="beta-beta-alpha zinc fingers"/>
    <property type="match status" value="2"/>
</dbReference>
<reference evidence="8" key="1">
    <citation type="submission" date="2020-08" db="EMBL/GenBank/DDBJ databases">
        <title>Multicomponent nature underlies the extraordinary mechanical properties of spider dragline silk.</title>
        <authorList>
            <person name="Kono N."/>
            <person name="Nakamura H."/>
            <person name="Mori M."/>
            <person name="Yoshida Y."/>
            <person name="Ohtoshi R."/>
            <person name="Malay A.D."/>
            <person name="Moran D.A.P."/>
            <person name="Tomita M."/>
            <person name="Numata K."/>
            <person name="Arakawa K."/>
        </authorList>
    </citation>
    <scope>NUCLEOTIDE SEQUENCE</scope>
</reference>
<comment type="caution">
    <text evidence="8">The sequence shown here is derived from an EMBL/GenBank/DDBJ whole genome shotgun (WGS) entry which is preliminary data.</text>
</comment>
<dbReference type="SMART" id="SM00355">
    <property type="entry name" value="ZnF_C2H2"/>
    <property type="match status" value="6"/>
</dbReference>
<evidence type="ECO:0000256" key="3">
    <source>
        <dbReference type="ARBA" id="ARBA00022771"/>
    </source>
</evidence>
<dbReference type="PROSITE" id="PS00028">
    <property type="entry name" value="ZINC_FINGER_C2H2_1"/>
    <property type="match status" value="4"/>
</dbReference>
<keyword evidence="4" id="KW-0862">Zinc</keyword>
<evidence type="ECO:0000259" key="7">
    <source>
        <dbReference type="PROSITE" id="PS50157"/>
    </source>
</evidence>
<dbReference type="PROSITE" id="PS50157">
    <property type="entry name" value="ZINC_FINGER_C2H2_2"/>
    <property type="match status" value="1"/>
</dbReference>
<evidence type="ECO:0000256" key="4">
    <source>
        <dbReference type="ARBA" id="ARBA00022833"/>
    </source>
</evidence>
<name>A0A8X6NPJ5_NEPPI</name>
<dbReference type="EMBL" id="BMAW01106510">
    <property type="protein sequence ID" value="GFT24761.1"/>
    <property type="molecule type" value="Genomic_DNA"/>
</dbReference>
<evidence type="ECO:0000256" key="2">
    <source>
        <dbReference type="ARBA" id="ARBA00022737"/>
    </source>
</evidence>
<gene>
    <name evidence="8" type="primary">AVEN_129927_1</name>
    <name evidence="8" type="ORF">NPIL_215031</name>
</gene>
<protein>
    <recommendedName>
        <fullName evidence="7">C2H2-type domain-containing protein</fullName>
    </recommendedName>
</protein>
<dbReference type="PANTHER" id="PTHR24379">
    <property type="entry name" value="KRAB AND ZINC FINGER DOMAIN-CONTAINING"/>
    <property type="match status" value="1"/>
</dbReference>
<dbReference type="OrthoDB" id="6430911at2759"/>
<organism evidence="8 9">
    <name type="scientific">Nephila pilipes</name>
    <name type="common">Giant wood spider</name>
    <name type="synonym">Nephila maculata</name>
    <dbReference type="NCBI Taxonomy" id="299642"/>
    <lineage>
        <taxon>Eukaryota</taxon>
        <taxon>Metazoa</taxon>
        <taxon>Ecdysozoa</taxon>
        <taxon>Arthropoda</taxon>
        <taxon>Chelicerata</taxon>
        <taxon>Arachnida</taxon>
        <taxon>Araneae</taxon>
        <taxon>Araneomorphae</taxon>
        <taxon>Entelegynae</taxon>
        <taxon>Araneoidea</taxon>
        <taxon>Nephilidae</taxon>
        <taxon>Nephila</taxon>
    </lineage>
</organism>
<evidence type="ECO:0000256" key="6">
    <source>
        <dbReference type="SAM" id="MobiDB-lite"/>
    </source>
</evidence>
<evidence type="ECO:0000313" key="8">
    <source>
        <dbReference type="EMBL" id="GFT24761.1"/>
    </source>
</evidence>
<evidence type="ECO:0000256" key="5">
    <source>
        <dbReference type="PROSITE-ProRule" id="PRU00042"/>
    </source>
</evidence>
<proteinExistence type="predicted"/>
<dbReference type="Proteomes" id="UP000887013">
    <property type="component" value="Unassembled WGS sequence"/>
</dbReference>
<feature type="compositionally biased region" description="Polar residues" evidence="6">
    <location>
        <begin position="606"/>
        <end position="621"/>
    </location>
</feature>
<dbReference type="Gene3D" id="3.30.160.60">
    <property type="entry name" value="Classic Zinc Finger"/>
    <property type="match status" value="2"/>
</dbReference>
<feature type="region of interest" description="Disordered" evidence="6">
    <location>
        <begin position="598"/>
        <end position="626"/>
    </location>
</feature>
<keyword evidence="1" id="KW-0479">Metal-binding</keyword>
<keyword evidence="9" id="KW-1185">Reference proteome</keyword>
<keyword evidence="3 5" id="KW-0863">Zinc-finger</keyword>
<dbReference type="AlphaFoldDB" id="A0A8X6NPJ5"/>
<dbReference type="InterPro" id="IPR013087">
    <property type="entry name" value="Znf_C2H2_type"/>
</dbReference>
<keyword evidence="2" id="KW-0677">Repeat</keyword>
<evidence type="ECO:0000256" key="1">
    <source>
        <dbReference type="ARBA" id="ARBA00022723"/>
    </source>
</evidence>
<dbReference type="GO" id="GO:0008270">
    <property type="term" value="F:zinc ion binding"/>
    <property type="evidence" value="ECO:0007669"/>
    <property type="project" value="UniProtKB-KW"/>
</dbReference>